<name>E4ZVU2_LEPMJ</name>
<dbReference type="AlphaFoldDB" id="E4ZVU2"/>
<evidence type="ECO:0000256" key="1">
    <source>
        <dbReference type="SAM" id="SignalP"/>
    </source>
</evidence>
<feature type="signal peptide" evidence="1">
    <location>
        <begin position="1"/>
        <end position="19"/>
    </location>
</feature>
<dbReference type="Proteomes" id="UP000002668">
    <property type="component" value="Genome"/>
</dbReference>
<evidence type="ECO:0000313" key="2">
    <source>
        <dbReference type="EMBL" id="CBX95718.1"/>
    </source>
</evidence>
<organism evidence="3">
    <name type="scientific">Leptosphaeria maculans (strain JN3 / isolate v23.1.3 / race Av1-4-5-6-7-8)</name>
    <name type="common">Blackleg fungus</name>
    <name type="synonym">Phoma lingam</name>
    <dbReference type="NCBI Taxonomy" id="985895"/>
    <lineage>
        <taxon>Eukaryota</taxon>
        <taxon>Fungi</taxon>
        <taxon>Dikarya</taxon>
        <taxon>Ascomycota</taxon>
        <taxon>Pezizomycotina</taxon>
        <taxon>Dothideomycetes</taxon>
        <taxon>Pleosporomycetidae</taxon>
        <taxon>Pleosporales</taxon>
        <taxon>Pleosporineae</taxon>
        <taxon>Leptosphaeriaceae</taxon>
        <taxon>Plenodomus</taxon>
        <taxon>Plenodomus lingam/Leptosphaeria maculans species complex</taxon>
    </lineage>
</organism>
<dbReference type="InParanoid" id="E4ZVU2"/>
<feature type="chain" id="PRO_5003194841" evidence="1">
    <location>
        <begin position="20"/>
        <end position="127"/>
    </location>
</feature>
<dbReference type="HOGENOM" id="CLU_1970945_0_0_1"/>
<protein>
    <submittedName>
        <fullName evidence="2">Predicted protein</fullName>
    </submittedName>
</protein>
<sequence>MRKPFLCLPLLSLLGLTAAQTSSWGEPFIVDNSALPTRPSTANLLSSTATQSRLDVATSPPTVPSVPDGAVIPGIQSAISKASFDPSGSETMSSAGLQSAAAAEGMGGLRTMGFAGALAAAAGVLAV</sequence>
<evidence type="ECO:0000313" key="3">
    <source>
        <dbReference type="Proteomes" id="UP000002668"/>
    </source>
</evidence>
<proteinExistence type="predicted"/>
<accession>E4ZVU2</accession>
<dbReference type="VEuPathDB" id="FungiDB:LEMA_P028700.1"/>
<gene>
    <name evidence="2" type="ORF">LEMA_P028700.1</name>
</gene>
<dbReference type="EMBL" id="FP929127">
    <property type="protein sequence ID" value="CBX95718.1"/>
    <property type="molecule type" value="Genomic_DNA"/>
</dbReference>
<dbReference type="OrthoDB" id="3796892at2759"/>
<reference evidence="3" key="1">
    <citation type="journal article" date="2011" name="Nat. Commun.">
        <title>Effector diversification within compartments of the Leptosphaeria maculans genome affected by Repeat-Induced Point mutations.</title>
        <authorList>
            <person name="Rouxel T."/>
            <person name="Grandaubert J."/>
            <person name="Hane J.K."/>
            <person name="Hoede C."/>
            <person name="van de Wouw A.P."/>
            <person name="Couloux A."/>
            <person name="Dominguez V."/>
            <person name="Anthouard V."/>
            <person name="Bally P."/>
            <person name="Bourras S."/>
            <person name="Cozijnsen A.J."/>
            <person name="Ciuffetti L.M."/>
            <person name="Degrave A."/>
            <person name="Dilmaghani A."/>
            <person name="Duret L."/>
            <person name="Fudal I."/>
            <person name="Goodwin S.B."/>
            <person name="Gout L."/>
            <person name="Glaser N."/>
            <person name="Linglin J."/>
            <person name="Kema G.H.J."/>
            <person name="Lapalu N."/>
            <person name="Lawrence C.B."/>
            <person name="May K."/>
            <person name="Meyer M."/>
            <person name="Ollivier B."/>
            <person name="Poulain J."/>
            <person name="Schoch C.L."/>
            <person name="Simon A."/>
            <person name="Spatafora J.W."/>
            <person name="Stachowiak A."/>
            <person name="Turgeon B.G."/>
            <person name="Tyler B.M."/>
            <person name="Vincent D."/>
            <person name="Weissenbach J."/>
            <person name="Amselem J."/>
            <person name="Quesneville H."/>
            <person name="Oliver R.P."/>
            <person name="Wincker P."/>
            <person name="Balesdent M.-H."/>
            <person name="Howlett B.J."/>
        </authorList>
    </citation>
    <scope>NUCLEOTIDE SEQUENCE [LARGE SCALE GENOMIC DNA]</scope>
    <source>
        <strain evidence="3">JN3 / isolate v23.1.3 / race Av1-4-5-6-7-8</strain>
    </source>
</reference>
<keyword evidence="3" id="KW-1185">Reference proteome</keyword>
<keyword evidence="1" id="KW-0732">Signal</keyword>
<dbReference type="GeneID" id="13288473"/>